<sequence>MDDDDSPPRRSSQGWLFDLHPRSIESAIAWLLAKSLSGGSESAQNAPPSKQTSVAPVLRFFHSVCAAAQNASFSSVVSSFRSLYRNDNVNWGQVVFLTTCVIAMTGCGLLSSLVRRRRSGSKTSRARRPAARKSSTKSSKTLSSSEEDDYEDEDYDSNASLRHGTNPHYKAKDWPSDTRQQSSDAYETDPGILRKFTTYNSYTTSVATYPSIRTFYSPHPHLARLPTKPTPVPLVVVVHGLGGSLAQFHHLLTSLSNVASCFGIDLPGCGLSKFAPTDWNAYTVEALSELIAEAIDQHRDRESGQDVILVGHSLGCSLSALLASSTSSIGAKVKEHIIGLVAVCPRADPPSAEDTTKFRRALHIPDLIFDLWRRWDRRGGEQSASVMRMVGVAADVETRNLQVRFNKQSRTPVWRRMAWGTLPTYDNGGLPIGGLPGQQVWAGIRMPVLLVAGETDAVTKPVEVQKLLKFFGDASAHTTIDTSDSSIIPDASRVHDQMSTPVSNPVNENLFGVQVSEKCLEVGQRKRVVKSAILPAPASHALLYDRATYRTLAGIIQDFFSSNVDKRLGLGWQLQHMNTSGKWDVKNLAKWKKVAPVSERIANTFAALKMLREVDEEHNPATFSAKYHDRIHAVIDISHESPVYNPAELEKGGIRYYKHPTISKIPPTPDETRDFIALVNGIQKDIDEKMEQRTEEEKLLPRPVVGVHCHYGYNRTGFMIACYLIEHLGFGVQDAIDEFNRCRPPGIRHGHFIDTLFRLFDFDPAHLDAQRLSLSNPYPSTPRQVAKMGGVTVRDVDAQKFISAYSAFLKRQGKLPIPGWVDTVKTSASNELPPQDADWFYVRAAACARHIYMRKTVGVGRLRKVHGSTKNRGSRPAHHVDASGSVDRKALQALEKIGVLEIDEDKGGRRITQSGQRDLDRIAKTTVDEEEESDEE</sequence>
<dbReference type="PANTHER" id="PTHR11710">
    <property type="entry name" value="40S RIBOSOMAL PROTEIN S19"/>
    <property type="match status" value="1"/>
</dbReference>
<evidence type="ECO:0000313" key="7">
    <source>
        <dbReference type="EMBL" id="KGO71751.1"/>
    </source>
</evidence>
<dbReference type="InterPro" id="IPR036390">
    <property type="entry name" value="WH_DNA-bd_sf"/>
</dbReference>
<dbReference type="SUPFAM" id="SSF53474">
    <property type="entry name" value="alpha/beta-Hydrolases"/>
    <property type="match status" value="1"/>
</dbReference>
<dbReference type="InterPro" id="IPR018277">
    <property type="entry name" value="Ribosomal_eS19_CS"/>
</dbReference>
<evidence type="ECO:0000256" key="3">
    <source>
        <dbReference type="ARBA" id="ARBA00023274"/>
    </source>
</evidence>
<dbReference type="CDD" id="cd14502">
    <property type="entry name" value="RNA_5'-triphosphatase"/>
    <property type="match status" value="1"/>
</dbReference>
<evidence type="ECO:0000256" key="2">
    <source>
        <dbReference type="ARBA" id="ARBA00022980"/>
    </source>
</evidence>
<keyword evidence="2 7" id="KW-0689">Ribosomal protein</keyword>
<dbReference type="EMBL" id="JQGA01000918">
    <property type="protein sequence ID" value="KGO71751.1"/>
    <property type="molecule type" value="Genomic_DNA"/>
</dbReference>
<feature type="domain" description="Tyrosine specific protein phosphatases" evidence="6">
    <location>
        <begin position="673"/>
        <end position="744"/>
    </location>
</feature>
<proteinExistence type="inferred from homology"/>
<dbReference type="InterPro" id="IPR001266">
    <property type="entry name" value="Ribosomal_eS19"/>
</dbReference>
<dbReference type="FunFam" id="1.10.10.10:FF:000118">
    <property type="entry name" value="40S ribosomal protein S19"/>
    <property type="match status" value="1"/>
</dbReference>
<protein>
    <submittedName>
        <fullName evidence="7">Ribosomal protein S19e</fullName>
    </submittedName>
</protein>
<accession>A0A0A2KXX1</accession>
<comment type="similarity">
    <text evidence="1">Belongs to the eukaryotic ribosomal protein eS19 family.</text>
</comment>
<dbReference type="InterPro" id="IPR036388">
    <property type="entry name" value="WH-like_DNA-bd_sf"/>
</dbReference>
<keyword evidence="8" id="KW-1185">Reference proteome</keyword>
<dbReference type="OrthoDB" id="428974at2759"/>
<comment type="caution">
    <text evidence="7">The sequence shown here is derived from an EMBL/GenBank/DDBJ whole genome shotgun (WGS) entry which is preliminary data.</text>
</comment>
<feature type="compositionally biased region" description="Basic residues" evidence="4">
    <location>
        <begin position="118"/>
        <end position="135"/>
    </location>
</feature>
<dbReference type="SMART" id="SM01413">
    <property type="entry name" value="Ribosomal_S19e"/>
    <property type="match status" value="1"/>
</dbReference>
<feature type="transmembrane region" description="Helical" evidence="5">
    <location>
        <begin position="91"/>
        <end position="114"/>
    </location>
</feature>
<gene>
    <name evidence="7" type="ORF">PITC_027640</name>
</gene>
<name>A0A0A2KXX1_PENIT</name>
<dbReference type="AlphaFoldDB" id="A0A0A2KXX1"/>
<dbReference type="InterPro" id="IPR029021">
    <property type="entry name" value="Prot-tyrosine_phosphatase-like"/>
</dbReference>
<organism evidence="7 8">
    <name type="scientific">Penicillium italicum</name>
    <name type="common">Blue mold</name>
    <dbReference type="NCBI Taxonomy" id="40296"/>
    <lineage>
        <taxon>Eukaryota</taxon>
        <taxon>Fungi</taxon>
        <taxon>Dikarya</taxon>
        <taxon>Ascomycota</taxon>
        <taxon>Pezizomycotina</taxon>
        <taxon>Eurotiomycetes</taxon>
        <taxon>Eurotiomycetidae</taxon>
        <taxon>Eurotiales</taxon>
        <taxon>Aspergillaceae</taxon>
        <taxon>Penicillium</taxon>
    </lineage>
</organism>
<dbReference type="Pfam" id="PF01090">
    <property type="entry name" value="Ribosomal_S19e"/>
    <property type="match status" value="1"/>
</dbReference>
<feature type="region of interest" description="Disordered" evidence="4">
    <location>
        <begin position="866"/>
        <end position="885"/>
    </location>
</feature>
<dbReference type="SUPFAM" id="SSF46785">
    <property type="entry name" value="Winged helix' DNA-binding domain"/>
    <property type="match status" value="1"/>
</dbReference>
<dbReference type="OMA" id="PGIRHGH"/>
<evidence type="ECO:0000256" key="4">
    <source>
        <dbReference type="SAM" id="MobiDB-lite"/>
    </source>
</evidence>
<dbReference type="SUPFAM" id="SSF52799">
    <property type="entry name" value="(Phosphotyrosine protein) phosphatases II"/>
    <property type="match status" value="1"/>
</dbReference>
<dbReference type="STRING" id="40296.A0A0A2KXX1"/>
<evidence type="ECO:0000256" key="5">
    <source>
        <dbReference type="SAM" id="Phobius"/>
    </source>
</evidence>
<feature type="compositionally biased region" description="Basic and acidic residues" evidence="4">
    <location>
        <begin position="917"/>
        <end position="927"/>
    </location>
</feature>
<dbReference type="HOGENOM" id="CLU_013931_0_0_1"/>
<dbReference type="PANTHER" id="PTHR11710:SF0">
    <property type="entry name" value="40S RIBOSOMAL PROTEIN S19"/>
    <property type="match status" value="1"/>
</dbReference>
<dbReference type="InterPro" id="IPR016130">
    <property type="entry name" value="Tyr_Pase_AS"/>
</dbReference>
<feature type="compositionally biased region" description="Basic residues" evidence="4">
    <location>
        <begin position="866"/>
        <end position="877"/>
    </location>
</feature>
<dbReference type="InterPro" id="IPR029058">
    <property type="entry name" value="AB_hydrolase_fold"/>
</dbReference>
<dbReference type="PROSITE" id="PS50056">
    <property type="entry name" value="TYR_PHOSPHATASE_2"/>
    <property type="match status" value="1"/>
</dbReference>
<feature type="compositionally biased region" description="Acidic residues" evidence="4">
    <location>
        <begin position="145"/>
        <end position="156"/>
    </location>
</feature>
<dbReference type="InterPro" id="IPR000340">
    <property type="entry name" value="Dual-sp_phosphatase_cat-dom"/>
</dbReference>
<dbReference type="GO" id="GO:0000028">
    <property type="term" value="P:ribosomal small subunit assembly"/>
    <property type="evidence" value="ECO:0007669"/>
    <property type="project" value="TreeGrafter"/>
</dbReference>
<dbReference type="Pfam" id="PF00561">
    <property type="entry name" value="Abhydrolase_1"/>
    <property type="match status" value="1"/>
</dbReference>
<feature type="region of interest" description="Disordered" evidence="4">
    <location>
        <begin position="118"/>
        <end position="187"/>
    </location>
</feature>
<keyword evidence="3" id="KW-0687">Ribonucleoprotein</keyword>
<reference evidence="7 8" key="1">
    <citation type="journal article" date="2015" name="Mol. Plant Microbe Interact.">
        <title>Genome, transcriptome, and functional analyses of Penicillium expansum provide new insights into secondary metabolism and pathogenicity.</title>
        <authorList>
            <person name="Ballester A.R."/>
            <person name="Marcet-Houben M."/>
            <person name="Levin E."/>
            <person name="Sela N."/>
            <person name="Selma-Lazaro C."/>
            <person name="Carmona L."/>
            <person name="Wisniewski M."/>
            <person name="Droby S."/>
            <person name="Gonzalez-Candelas L."/>
            <person name="Gabaldon T."/>
        </authorList>
    </citation>
    <scope>NUCLEOTIDE SEQUENCE [LARGE SCALE GENOMIC DNA]</scope>
    <source>
        <strain evidence="7 8">PHI-1</strain>
    </source>
</reference>
<dbReference type="Pfam" id="PF00782">
    <property type="entry name" value="DSPc"/>
    <property type="match status" value="1"/>
</dbReference>
<dbReference type="GO" id="GO:0003735">
    <property type="term" value="F:structural constituent of ribosome"/>
    <property type="evidence" value="ECO:0007669"/>
    <property type="project" value="InterPro"/>
</dbReference>
<feature type="region of interest" description="Disordered" evidence="4">
    <location>
        <begin position="905"/>
        <end position="936"/>
    </location>
</feature>
<keyword evidence="5" id="KW-1133">Transmembrane helix</keyword>
<dbReference type="PhylomeDB" id="A0A0A2KXX1"/>
<dbReference type="GO" id="GO:0006412">
    <property type="term" value="P:translation"/>
    <property type="evidence" value="ECO:0007669"/>
    <property type="project" value="InterPro"/>
</dbReference>
<dbReference type="PROSITE" id="PS00383">
    <property type="entry name" value="TYR_PHOSPHATASE_1"/>
    <property type="match status" value="1"/>
</dbReference>
<dbReference type="FunFam" id="3.90.190.10:FF:000090">
    <property type="entry name" value="Dual specificity phosphatase catalytic domain protein"/>
    <property type="match status" value="1"/>
</dbReference>
<evidence type="ECO:0000256" key="1">
    <source>
        <dbReference type="ARBA" id="ARBA00010014"/>
    </source>
</evidence>
<dbReference type="Gene3D" id="1.10.10.10">
    <property type="entry name" value="Winged helix-like DNA-binding domain superfamily/Winged helix DNA-binding domain"/>
    <property type="match status" value="1"/>
</dbReference>
<evidence type="ECO:0000313" key="8">
    <source>
        <dbReference type="Proteomes" id="UP000030104"/>
    </source>
</evidence>
<keyword evidence="5" id="KW-0812">Transmembrane</keyword>
<dbReference type="GO" id="GO:0022627">
    <property type="term" value="C:cytosolic small ribosomal subunit"/>
    <property type="evidence" value="ECO:0007669"/>
    <property type="project" value="UniProtKB-ARBA"/>
</dbReference>
<keyword evidence="5" id="KW-0472">Membrane</keyword>
<dbReference type="GO" id="GO:0003723">
    <property type="term" value="F:RNA binding"/>
    <property type="evidence" value="ECO:0007669"/>
    <property type="project" value="TreeGrafter"/>
</dbReference>
<dbReference type="InterPro" id="IPR000387">
    <property type="entry name" value="Tyr_Pase_dom"/>
</dbReference>
<dbReference type="Gene3D" id="3.90.190.10">
    <property type="entry name" value="Protein tyrosine phosphatase superfamily"/>
    <property type="match status" value="1"/>
</dbReference>
<dbReference type="GO" id="GO:0017000">
    <property type="term" value="P:antibiotic biosynthetic process"/>
    <property type="evidence" value="ECO:0007669"/>
    <property type="project" value="UniProtKB-ARBA"/>
</dbReference>
<dbReference type="Proteomes" id="UP000030104">
    <property type="component" value="Unassembled WGS sequence"/>
</dbReference>
<dbReference type="GO" id="GO:0072330">
    <property type="term" value="P:monocarboxylic acid biosynthetic process"/>
    <property type="evidence" value="ECO:0007669"/>
    <property type="project" value="UniProtKB-ARBA"/>
</dbReference>
<evidence type="ECO:0000259" key="6">
    <source>
        <dbReference type="PROSITE" id="PS50056"/>
    </source>
</evidence>
<dbReference type="InterPro" id="IPR000073">
    <property type="entry name" value="AB_hydrolase_1"/>
</dbReference>
<dbReference type="PROSITE" id="PS00628">
    <property type="entry name" value="RIBOSOMAL_S19E"/>
    <property type="match status" value="1"/>
</dbReference>
<dbReference type="Gene3D" id="3.40.50.1820">
    <property type="entry name" value="alpha/beta hydrolase"/>
    <property type="match status" value="1"/>
</dbReference>
<dbReference type="FunFam" id="3.40.50.1820:FF:000273">
    <property type="entry name" value="Dual specificity phosphatase catalytic domain protein"/>
    <property type="match status" value="1"/>
</dbReference>